<dbReference type="EMBL" id="LXQD01000294">
    <property type="protein sequence ID" value="RCJ29213.1"/>
    <property type="molecule type" value="Genomic_DNA"/>
</dbReference>
<evidence type="ECO:0000313" key="2">
    <source>
        <dbReference type="Proteomes" id="UP000252107"/>
    </source>
</evidence>
<gene>
    <name evidence="1" type="ORF">A6770_22430</name>
</gene>
<dbReference type="Proteomes" id="UP000252107">
    <property type="component" value="Unassembled WGS sequence"/>
</dbReference>
<accession>A0A367R0W1</accession>
<organism evidence="1 2">
    <name type="scientific">Nostoc minutum NIES-26</name>
    <dbReference type="NCBI Taxonomy" id="1844469"/>
    <lineage>
        <taxon>Bacteria</taxon>
        <taxon>Bacillati</taxon>
        <taxon>Cyanobacteriota</taxon>
        <taxon>Cyanophyceae</taxon>
        <taxon>Nostocales</taxon>
        <taxon>Nostocaceae</taxon>
        <taxon>Nostoc</taxon>
    </lineage>
</organism>
<keyword evidence="2" id="KW-1185">Reference proteome</keyword>
<sequence length="62" mass="7256">MKIVVLYIVTFVTISQRLDVTNVIKKIKLIRITMIKMKDTQSDIMEKEKNIFLSINKLVNVC</sequence>
<reference evidence="1" key="1">
    <citation type="submission" date="2016-04" db="EMBL/GenBank/DDBJ databases">
        <authorList>
            <person name="Tabuchi Yagui T.R."/>
        </authorList>
    </citation>
    <scope>NUCLEOTIDE SEQUENCE [LARGE SCALE GENOMIC DNA]</scope>
    <source>
        <strain evidence="1">NIES-26</strain>
    </source>
</reference>
<comment type="caution">
    <text evidence="1">The sequence shown here is derived from an EMBL/GenBank/DDBJ whole genome shotgun (WGS) entry which is preliminary data.</text>
</comment>
<proteinExistence type="predicted"/>
<evidence type="ECO:0000313" key="1">
    <source>
        <dbReference type="EMBL" id="RCJ29213.1"/>
    </source>
</evidence>
<dbReference type="AlphaFoldDB" id="A0A367R0W1"/>
<name>A0A367R0W1_9NOSO</name>
<protein>
    <submittedName>
        <fullName evidence="1">Uncharacterized protein</fullName>
    </submittedName>
</protein>